<comment type="similarity">
    <text evidence="5">In the N-terminal section; belongs to the glycosyltransferase 51 family.</text>
</comment>
<evidence type="ECO:0000256" key="16">
    <source>
        <dbReference type="ARBA" id="ARBA00022984"/>
    </source>
</evidence>
<evidence type="ECO:0000256" key="19">
    <source>
        <dbReference type="ARBA" id="ARBA00023251"/>
    </source>
</evidence>
<evidence type="ECO:0000256" key="11">
    <source>
        <dbReference type="ARBA" id="ARBA00022679"/>
    </source>
</evidence>
<keyword evidence="20" id="KW-0511">Multifunctional enzyme</keyword>
<keyword evidence="10" id="KW-0328">Glycosyltransferase</keyword>
<dbReference type="Gene3D" id="3.40.710.10">
    <property type="entry name" value="DD-peptidase/beta-lactamase superfamily"/>
    <property type="match status" value="1"/>
</dbReference>
<dbReference type="InterPro" id="IPR036950">
    <property type="entry name" value="PBP_transglycosylase"/>
</dbReference>
<evidence type="ECO:0000256" key="4">
    <source>
        <dbReference type="ARBA" id="ARBA00007090"/>
    </source>
</evidence>
<keyword evidence="21" id="KW-0961">Cell wall biogenesis/degradation</keyword>
<dbReference type="PROSITE" id="PS51257">
    <property type="entry name" value="PROKAR_LIPOPROTEIN"/>
    <property type="match status" value="1"/>
</dbReference>
<dbReference type="GO" id="GO:0005886">
    <property type="term" value="C:plasma membrane"/>
    <property type="evidence" value="ECO:0007669"/>
    <property type="project" value="UniProtKB-SubCell"/>
</dbReference>
<feature type="domain" description="Glycosyl transferase family 51" evidence="29">
    <location>
        <begin position="81"/>
        <end position="255"/>
    </location>
</feature>
<keyword evidence="13" id="KW-0378">Hydrolase</keyword>
<dbReference type="EMBL" id="JPME01000008">
    <property type="protein sequence ID" value="KEZ90877.1"/>
    <property type="molecule type" value="Genomic_DNA"/>
</dbReference>
<evidence type="ECO:0000256" key="1">
    <source>
        <dbReference type="ARBA" id="ARBA00002624"/>
    </source>
</evidence>
<dbReference type="Pfam" id="PF00905">
    <property type="entry name" value="Transpeptidase"/>
    <property type="match status" value="1"/>
</dbReference>
<dbReference type="GO" id="GO:0071555">
    <property type="term" value="P:cell wall organization"/>
    <property type="evidence" value="ECO:0007669"/>
    <property type="project" value="UniProtKB-KW"/>
</dbReference>
<keyword evidence="16" id="KW-0573">Peptidoglycan synthesis</keyword>
<evidence type="ECO:0000259" key="29">
    <source>
        <dbReference type="Pfam" id="PF00912"/>
    </source>
</evidence>
<evidence type="ECO:0000256" key="5">
    <source>
        <dbReference type="ARBA" id="ARBA00007739"/>
    </source>
</evidence>
<evidence type="ECO:0000256" key="8">
    <source>
        <dbReference type="ARBA" id="ARBA00022645"/>
    </source>
</evidence>
<evidence type="ECO:0000256" key="25">
    <source>
        <dbReference type="ARBA" id="ARBA00060592"/>
    </source>
</evidence>
<gene>
    <name evidence="30" type="ORF">IO98_05675</name>
</gene>
<evidence type="ECO:0000256" key="3">
    <source>
        <dbReference type="ARBA" id="ARBA00004752"/>
    </source>
</evidence>
<evidence type="ECO:0000256" key="15">
    <source>
        <dbReference type="ARBA" id="ARBA00022968"/>
    </source>
</evidence>
<evidence type="ECO:0000256" key="18">
    <source>
        <dbReference type="ARBA" id="ARBA00023136"/>
    </source>
</evidence>
<evidence type="ECO:0000256" key="7">
    <source>
        <dbReference type="ARBA" id="ARBA00018638"/>
    </source>
</evidence>
<feature type="transmembrane region" description="Helical" evidence="27">
    <location>
        <begin position="21"/>
        <end position="42"/>
    </location>
</feature>
<dbReference type="Proteomes" id="UP000028525">
    <property type="component" value="Unassembled WGS sequence"/>
</dbReference>
<evidence type="ECO:0000256" key="14">
    <source>
        <dbReference type="ARBA" id="ARBA00022960"/>
    </source>
</evidence>
<dbReference type="GO" id="GO:0008955">
    <property type="term" value="F:peptidoglycan glycosyltransferase activity"/>
    <property type="evidence" value="ECO:0007669"/>
    <property type="project" value="UniProtKB-EC"/>
</dbReference>
<dbReference type="Gene3D" id="1.10.3810.10">
    <property type="entry name" value="Biosynthetic peptidoglycan transglycosylase-like"/>
    <property type="match status" value="1"/>
</dbReference>
<sequence length="850" mass="94249">MAKHKKKPKSLWSIFFRPIKVILFVFLGVMVLGCLAGGIVFLKFQNEIMTCKEKADVIISNTVKTDFSQPTDTRIYDSAGTLIGTINSGHYEYVPISGISKNLQNAYIAQEDRRFYKHHGIDYKGLMRAGVVYLKNKGKATQGGSTITQQVIKNTYLTQEKTIQRKLTEFFAAPRMEDKYSKSDILEFYCNTNFFANRCYGVSEASRYYFDKEAKDLTVWEAATLAGISNNPSRYDPVAHPENATWKRNQIIDNMALCNFITEEEKENAKAQPLTVAKIYEPGTKENYLTSYAIHCAALELMKNDDFVFQYVFNNQASYDSYREQYQELYQAKSDMIRNGGFEIHTSLETSIQNSLQEIIDNRLKGFKDLQENGKFALQGAAVCIDNQTGYVVAIVGGRGTDDEYNRGFLSKRQPGSTIKPLIDYAPAFETGYYYPSRLVNDHLFDKGPKNSGGNYFGNISVREALNRSLNTVAWQVLGDIGVDKGISYLGKMHFAGISYMDNGNSSMSIGGFTEGARVVDMARGYSVLANKGLYSNKTCIVSLESQYDGEIYNGNQADERIFTEDTAYMITDVLKGTLDKPYGTGNGLGLGVPAAGKTGTTNSNKDTWFCGYTKHYTTAVWVGYDTPKAMPGVYGKTYSGKIWQEFMTGINNGLPVMDWDMPATVSLKNVDSTGEKTDAETGRKDLFSSVAEQTAKANGSKWKEEEDRKKVEAQAQRDLESSQAAKQAVEQTVSSLQSLIGELSALTHRDSSTEETINTAYGLLDQLVGTEYYDGLKTQLDEAANHAAYLPKQEDSTSKPQEIGPGVTKPKETVPPVFPGDMDSDEDYFPGIGPGGPDSDVQSVGPGME</sequence>
<dbReference type="EC" id="3.4.16.4" evidence="6"/>
<evidence type="ECO:0000256" key="20">
    <source>
        <dbReference type="ARBA" id="ARBA00023268"/>
    </source>
</evidence>
<comment type="function">
    <text evidence="1">Cell wall formation. Synthesis of cross-linked peptidoglycan from the lipid intermediates. The enzyme has a penicillin-insensitive transglycosylase N-terminal domain (formation of linear glycan strands) and a penicillin-sensitive transpeptidase C-terminal domain (cross-linking of the peptide subunits).</text>
</comment>
<dbReference type="PANTHER" id="PTHR32282">
    <property type="entry name" value="BINDING PROTEIN TRANSPEPTIDASE, PUTATIVE-RELATED"/>
    <property type="match status" value="1"/>
</dbReference>
<dbReference type="SUPFAM" id="SSF56601">
    <property type="entry name" value="beta-lactamase/transpeptidase-like"/>
    <property type="match status" value="1"/>
</dbReference>
<dbReference type="STRING" id="29354.IO98_05675"/>
<evidence type="ECO:0000256" key="23">
    <source>
        <dbReference type="ARBA" id="ARBA00044770"/>
    </source>
</evidence>
<name>A0A084JPJ3_9FIRM</name>
<comment type="caution">
    <text evidence="30">The sequence shown here is derived from an EMBL/GenBank/DDBJ whole genome shotgun (WGS) entry which is preliminary data.</text>
</comment>
<evidence type="ECO:0000256" key="9">
    <source>
        <dbReference type="ARBA" id="ARBA00022670"/>
    </source>
</evidence>
<evidence type="ECO:0000256" key="24">
    <source>
        <dbReference type="ARBA" id="ARBA00049902"/>
    </source>
</evidence>
<keyword evidence="8" id="KW-0121">Carboxypeptidase</keyword>
<dbReference type="InterPro" id="IPR001460">
    <property type="entry name" value="PCN-bd_Tpept"/>
</dbReference>
<dbReference type="PANTHER" id="PTHR32282:SF33">
    <property type="entry name" value="PEPTIDOGLYCAN GLYCOSYLTRANSFERASE"/>
    <property type="match status" value="1"/>
</dbReference>
<proteinExistence type="inferred from homology"/>
<feature type="domain" description="Penicillin-binding protein transpeptidase" evidence="28">
    <location>
        <begin position="380"/>
        <end position="648"/>
    </location>
</feature>
<evidence type="ECO:0000259" key="28">
    <source>
        <dbReference type="Pfam" id="PF00905"/>
    </source>
</evidence>
<dbReference type="InterPro" id="IPR023346">
    <property type="entry name" value="Lysozyme-like_dom_sf"/>
</dbReference>
<dbReference type="EC" id="2.4.99.28" evidence="23"/>
<dbReference type="RefSeq" id="WP_038278850.1">
    <property type="nucleotide sequence ID" value="NZ_JPME01000008.1"/>
</dbReference>
<keyword evidence="31" id="KW-1185">Reference proteome</keyword>
<comment type="similarity">
    <text evidence="4">In the C-terminal section; belongs to the transpeptidase family.</text>
</comment>
<feature type="region of interest" description="Disordered" evidence="26">
    <location>
        <begin position="791"/>
        <end position="850"/>
    </location>
</feature>
<keyword evidence="14" id="KW-0133">Cell shape</keyword>
<dbReference type="FunFam" id="1.10.3810.10:FF:000001">
    <property type="entry name" value="Penicillin-binding protein 1A"/>
    <property type="match status" value="1"/>
</dbReference>
<keyword evidence="9" id="KW-0645">Protease</keyword>
<dbReference type="Pfam" id="PF00912">
    <property type="entry name" value="Transgly"/>
    <property type="match status" value="1"/>
</dbReference>
<dbReference type="InterPro" id="IPR050396">
    <property type="entry name" value="Glycosyltr_51/Transpeptidase"/>
</dbReference>
<dbReference type="InterPro" id="IPR012338">
    <property type="entry name" value="Beta-lactam/transpept-like"/>
</dbReference>
<comment type="pathway">
    <text evidence="3">Cell wall biogenesis; peptidoglycan biosynthesis.</text>
</comment>
<evidence type="ECO:0000256" key="2">
    <source>
        <dbReference type="ARBA" id="ARBA00004401"/>
    </source>
</evidence>
<evidence type="ECO:0000256" key="27">
    <source>
        <dbReference type="SAM" id="Phobius"/>
    </source>
</evidence>
<comment type="pathway">
    <text evidence="25">Glycan biosynthesis.</text>
</comment>
<protein>
    <recommendedName>
        <fullName evidence="7">Penicillin-binding protein 1A</fullName>
        <ecNumber evidence="23">2.4.99.28</ecNumber>
        <ecNumber evidence="6">3.4.16.4</ecNumber>
    </recommendedName>
</protein>
<evidence type="ECO:0000313" key="31">
    <source>
        <dbReference type="Proteomes" id="UP000028525"/>
    </source>
</evidence>
<dbReference type="GO" id="GO:0008360">
    <property type="term" value="P:regulation of cell shape"/>
    <property type="evidence" value="ECO:0007669"/>
    <property type="project" value="UniProtKB-KW"/>
</dbReference>
<evidence type="ECO:0000256" key="6">
    <source>
        <dbReference type="ARBA" id="ARBA00012448"/>
    </source>
</evidence>
<feature type="compositionally biased region" description="Basic and acidic residues" evidence="26">
    <location>
        <begin position="702"/>
        <end position="721"/>
    </location>
</feature>
<dbReference type="GO" id="GO:0009252">
    <property type="term" value="P:peptidoglycan biosynthetic process"/>
    <property type="evidence" value="ECO:0007669"/>
    <property type="project" value="UniProtKB-UniPathway"/>
</dbReference>
<reference evidence="30 31" key="1">
    <citation type="submission" date="2014-07" db="EMBL/GenBank/DDBJ databases">
        <title>Draft genome of Clostridium celerecrescens 152B isolated from sediments associated with methane hydrate from Krishna Godavari basin.</title>
        <authorList>
            <person name="Honkalas V.S."/>
            <person name="Dabir A.P."/>
            <person name="Arora P."/>
            <person name="Dhakephalkar P.K."/>
        </authorList>
    </citation>
    <scope>NUCLEOTIDE SEQUENCE [LARGE SCALE GENOMIC DNA]</scope>
    <source>
        <strain evidence="30 31">152B</strain>
    </source>
</reference>
<organism evidence="30 31">
    <name type="scientific">Lacrimispora celerecrescens</name>
    <dbReference type="NCBI Taxonomy" id="29354"/>
    <lineage>
        <taxon>Bacteria</taxon>
        <taxon>Bacillati</taxon>
        <taxon>Bacillota</taxon>
        <taxon>Clostridia</taxon>
        <taxon>Lachnospirales</taxon>
        <taxon>Lachnospiraceae</taxon>
        <taxon>Lacrimispora</taxon>
    </lineage>
</organism>
<dbReference type="InterPro" id="IPR001264">
    <property type="entry name" value="Glyco_trans_51"/>
</dbReference>
<dbReference type="UniPathway" id="UPA00219"/>
<dbReference type="AlphaFoldDB" id="A0A084JPJ3"/>
<accession>A0A084JPJ3</accession>
<evidence type="ECO:0000256" key="22">
    <source>
        <dbReference type="ARBA" id="ARBA00034000"/>
    </source>
</evidence>
<keyword evidence="15" id="KW-0735">Signal-anchor</keyword>
<feature type="region of interest" description="Disordered" evidence="26">
    <location>
        <begin position="696"/>
        <end position="724"/>
    </location>
</feature>
<dbReference type="GO" id="GO:0046677">
    <property type="term" value="P:response to antibiotic"/>
    <property type="evidence" value="ECO:0007669"/>
    <property type="project" value="UniProtKB-KW"/>
</dbReference>
<dbReference type="OrthoDB" id="9766909at2"/>
<evidence type="ECO:0000313" key="30">
    <source>
        <dbReference type="EMBL" id="KEZ90877.1"/>
    </source>
</evidence>
<evidence type="ECO:0000256" key="12">
    <source>
        <dbReference type="ARBA" id="ARBA00022692"/>
    </source>
</evidence>
<dbReference type="GO" id="GO:0006508">
    <property type="term" value="P:proteolysis"/>
    <property type="evidence" value="ECO:0007669"/>
    <property type="project" value="UniProtKB-KW"/>
</dbReference>
<evidence type="ECO:0000256" key="10">
    <source>
        <dbReference type="ARBA" id="ARBA00022676"/>
    </source>
</evidence>
<evidence type="ECO:0000256" key="21">
    <source>
        <dbReference type="ARBA" id="ARBA00023316"/>
    </source>
</evidence>
<dbReference type="SUPFAM" id="SSF53955">
    <property type="entry name" value="Lysozyme-like"/>
    <property type="match status" value="1"/>
</dbReference>
<keyword evidence="17 27" id="KW-1133">Transmembrane helix</keyword>
<evidence type="ECO:0000256" key="13">
    <source>
        <dbReference type="ARBA" id="ARBA00022801"/>
    </source>
</evidence>
<comment type="catalytic activity">
    <reaction evidence="22">
        <text>Preferential cleavage: (Ac)2-L-Lys-D-Ala-|-D-Ala. Also transpeptidation of peptidyl-alanyl moieties that are N-acyl substituents of D-alanine.</text>
        <dbReference type="EC" id="3.4.16.4"/>
    </reaction>
</comment>
<keyword evidence="18 27" id="KW-0472">Membrane</keyword>
<keyword evidence="12 27" id="KW-0812">Transmembrane</keyword>
<evidence type="ECO:0000256" key="26">
    <source>
        <dbReference type="SAM" id="MobiDB-lite"/>
    </source>
</evidence>
<dbReference type="GO" id="GO:0008658">
    <property type="term" value="F:penicillin binding"/>
    <property type="evidence" value="ECO:0007669"/>
    <property type="project" value="InterPro"/>
</dbReference>
<comment type="subcellular location">
    <subcellularLocation>
        <location evidence="2">Cell membrane</location>
        <topology evidence="2">Single-pass type II membrane protein</topology>
    </subcellularLocation>
</comment>
<keyword evidence="11 30" id="KW-0808">Transferase</keyword>
<keyword evidence="19" id="KW-0046">Antibiotic resistance</keyword>
<comment type="catalytic activity">
    <reaction evidence="24">
        <text>[GlcNAc-(1-&gt;4)-Mur2Ac(oyl-L-Ala-gamma-D-Glu-L-Lys-D-Ala-D-Ala)](n)-di-trans,octa-cis-undecaprenyl diphosphate + beta-D-GlcNAc-(1-&gt;4)-Mur2Ac(oyl-L-Ala-gamma-D-Glu-L-Lys-D-Ala-D-Ala)-di-trans,octa-cis-undecaprenyl diphosphate = [GlcNAc-(1-&gt;4)-Mur2Ac(oyl-L-Ala-gamma-D-Glu-L-Lys-D-Ala-D-Ala)](n+1)-di-trans,octa-cis-undecaprenyl diphosphate + di-trans,octa-cis-undecaprenyl diphosphate + H(+)</text>
        <dbReference type="Rhea" id="RHEA:23708"/>
        <dbReference type="Rhea" id="RHEA-COMP:9602"/>
        <dbReference type="Rhea" id="RHEA-COMP:9603"/>
        <dbReference type="ChEBI" id="CHEBI:15378"/>
        <dbReference type="ChEBI" id="CHEBI:58405"/>
        <dbReference type="ChEBI" id="CHEBI:60033"/>
        <dbReference type="ChEBI" id="CHEBI:78435"/>
        <dbReference type="EC" id="2.4.99.28"/>
    </reaction>
</comment>
<dbReference type="GO" id="GO:0009002">
    <property type="term" value="F:serine-type D-Ala-D-Ala carboxypeptidase activity"/>
    <property type="evidence" value="ECO:0007669"/>
    <property type="project" value="UniProtKB-EC"/>
</dbReference>
<evidence type="ECO:0000256" key="17">
    <source>
        <dbReference type="ARBA" id="ARBA00022989"/>
    </source>
</evidence>